<reference evidence="1 2" key="1">
    <citation type="journal article" date="2010" name="Science">
        <title>Genomic comparison of the ants Camponotus floridanus and Harpegnathos saltator.</title>
        <authorList>
            <person name="Bonasio R."/>
            <person name="Zhang G."/>
            <person name="Ye C."/>
            <person name="Mutti N.S."/>
            <person name="Fang X."/>
            <person name="Qin N."/>
            <person name="Donahue G."/>
            <person name="Yang P."/>
            <person name="Li Q."/>
            <person name="Li C."/>
            <person name="Zhang P."/>
            <person name="Huang Z."/>
            <person name="Berger S.L."/>
            <person name="Reinberg D."/>
            <person name="Wang J."/>
            <person name="Liebig J."/>
        </authorList>
    </citation>
    <scope>NUCLEOTIDE SEQUENCE [LARGE SCALE GENOMIC DNA]</scope>
    <source>
        <strain evidence="1 2">R22 G/1</strain>
    </source>
</reference>
<sequence>MAAPIEEVCLIDAEDNKEYKIILSSGDAEKARRNMNFATLLLAKAKEQYMLPQATSERKYNEFKNIK</sequence>
<dbReference type="OrthoDB" id="7553713at2759"/>
<name>E2C0N2_HARSA</name>
<evidence type="ECO:0000313" key="2">
    <source>
        <dbReference type="Proteomes" id="UP000008237"/>
    </source>
</evidence>
<dbReference type="InParanoid" id="E2C0N2"/>
<dbReference type="Proteomes" id="UP000008237">
    <property type="component" value="Unassembled WGS sequence"/>
</dbReference>
<accession>E2C0N2</accession>
<gene>
    <name evidence="1" type="ORF">EAI_11102</name>
</gene>
<keyword evidence="2" id="KW-1185">Reference proteome</keyword>
<proteinExistence type="predicted"/>
<protein>
    <submittedName>
        <fullName evidence="1">Uncharacterized protein</fullName>
    </submittedName>
</protein>
<dbReference type="AlphaFoldDB" id="E2C0N2"/>
<evidence type="ECO:0000313" key="1">
    <source>
        <dbReference type="EMBL" id="EFN78498.1"/>
    </source>
</evidence>
<organism evidence="2">
    <name type="scientific">Harpegnathos saltator</name>
    <name type="common">Jerdon's jumping ant</name>
    <dbReference type="NCBI Taxonomy" id="610380"/>
    <lineage>
        <taxon>Eukaryota</taxon>
        <taxon>Metazoa</taxon>
        <taxon>Ecdysozoa</taxon>
        <taxon>Arthropoda</taxon>
        <taxon>Hexapoda</taxon>
        <taxon>Insecta</taxon>
        <taxon>Pterygota</taxon>
        <taxon>Neoptera</taxon>
        <taxon>Endopterygota</taxon>
        <taxon>Hymenoptera</taxon>
        <taxon>Apocrita</taxon>
        <taxon>Aculeata</taxon>
        <taxon>Formicoidea</taxon>
        <taxon>Formicidae</taxon>
        <taxon>Ponerinae</taxon>
        <taxon>Ponerini</taxon>
        <taxon>Harpegnathos</taxon>
    </lineage>
</organism>
<dbReference type="EMBL" id="GL451813">
    <property type="protein sequence ID" value="EFN78498.1"/>
    <property type="molecule type" value="Genomic_DNA"/>
</dbReference>